<comment type="caution">
    <text evidence="2">The sequence shown here is derived from an EMBL/GenBank/DDBJ whole genome shotgun (WGS) entry which is preliminary data.</text>
</comment>
<proteinExistence type="predicted"/>
<feature type="region of interest" description="Disordered" evidence="1">
    <location>
        <begin position="103"/>
        <end position="129"/>
    </location>
</feature>
<dbReference type="AlphaFoldDB" id="A0A2R6NLE1"/>
<keyword evidence="3" id="KW-1185">Reference proteome</keyword>
<protein>
    <submittedName>
        <fullName evidence="2">Uncharacterized protein</fullName>
    </submittedName>
</protein>
<feature type="compositionally biased region" description="Polar residues" evidence="1">
    <location>
        <begin position="114"/>
        <end position="123"/>
    </location>
</feature>
<evidence type="ECO:0000256" key="1">
    <source>
        <dbReference type="SAM" id="MobiDB-lite"/>
    </source>
</evidence>
<name>A0A2R6NLE1_9APHY</name>
<organism evidence="2 3">
    <name type="scientific">Hermanssonia centrifuga</name>
    <dbReference type="NCBI Taxonomy" id="98765"/>
    <lineage>
        <taxon>Eukaryota</taxon>
        <taxon>Fungi</taxon>
        <taxon>Dikarya</taxon>
        <taxon>Basidiomycota</taxon>
        <taxon>Agaricomycotina</taxon>
        <taxon>Agaricomycetes</taxon>
        <taxon>Polyporales</taxon>
        <taxon>Meruliaceae</taxon>
        <taxon>Hermanssonia</taxon>
    </lineage>
</organism>
<reference evidence="2 3" key="1">
    <citation type="submission" date="2018-02" db="EMBL/GenBank/DDBJ databases">
        <title>Genome sequence of the basidiomycete white-rot fungus Phlebia centrifuga.</title>
        <authorList>
            <person name="Granchi Z."/>
            <person name="Peng M."/>
            <person name="de Vries R.P."/>
            <person name="Hilden K."/>
            <person name="Makela M.R."/>
            <person name="Grigoriev I."/>
            <person name="Riley R."/>
        </authorList>
    </citation>
    <scope>NUCLEOTIDE SEQUENCE [LARGE SCALE GENOMIC DNA]</scope>
    <source>
        <strain evidence="2 3">FBCC195</strain>
    </source>
</reference>
<feature type="compositionally biased region" description="Polar residues" evidence="1">
    <location>
        <begin position="11"/>
        <end position="64"/>
    </location>
</feature>
<gene>
    <name evidence="2" type="ORF">PHLCEN_2v10931</name>
</gene>
<dbReference type="OrthoDB" id="5531344at2759"/>
<sequence>MAQGPPPSDAGPSNSGTQHTTESALANSGPAQITHAQYYTHNTGGVQQQSAYGHAPQSQSSPQLTYYHYSPRNQTSTWPTGAQSSVQQSGYQNQFQATYSSVPVQSHPIPPVQGTPTSKIPQHTQPPSPVPTYNKYWDGAIKTFLQAIGFTQTLRGFQADMLVLNSDWERNKVPEALLNLSRDLELAVSKAADIDEPSGPLEQSLDERKLEYAHFAKGIGPRTPTSVTKSISKFLAQNRARNDASNRNEFLLSLPEKRRRLEESGLYDANNGPIASCARTDAKTQNRDLQMKYDIAKNEDGPLRKTMKSHDDGIAAKTDVPLVVKAEEAESVITGERYPAFDERLRNLEAHLAVRYGTWIILDDYSP</sequence>
<accession>A0A2R6NLE1</accession>
<dbReference type="Proteomes" id="UP000186601">
    <property type="component" value="Unassembled WGS sequence"/>
</dbReference>
<dbReference type="STRING" id="98765.A0A2R6NLE1"/>
<evidence type="ECO:0000313" key="3">
    <source>
        <dbReference type="Proteomes" id="UP000186601"/>
    </source>
</evidence>
<evidence type="ECO:0000313" key="2">
    <source>
        <dbReference type="EMBL" id="PSR73210.1"/>
    </source>
</evidence>
<feature type="region of interest" description="Disordered" evidence="1">
    <location>
        <begin position="1"/>
        <end position="91"/>
    </location>
</feature>
<dbReference type="EMBL" id="MLYV02001096">
    <property type="protein sequence ID" value="PSR73210.1"/>
    <property type="molecule type" value="Genomic_DNA"/>
</dbReference>
<feature type="compositionally biased region" description="Polar residues" evidence="1">
    <location>
        <begin position="71"/>
        <end position="91"/>
    </location>
</feature>